<comment type="caution">
    <text evidence="2">The sequence shown here is derived from an EMBL/GenBank/DDBJ whole genome shotgun (WGS) entry which is preliminary data.</text>
</comment>
<protein>
    <submittedName>
        <fullName evidence="2">High mobility group (HMG) box domain-containing protein</fullName>
    </submittedName>
</protein>
<evidence type="ECO:0000313" key="3">
    <source>
        <dbReference type="Proteomes" id="UP000243975"/>
    </source>
</evidence>
<dbReference type="PANTHER" id="PTHR47658:SF2">
    <property type="entry name" value="HMG-BOX (HIGH MOBILITY GROUP) DNA-BINDING FAMILY PROTEIN"/>
    <property type="match status" value="1"/>
</dbReference>
<dbReference type="OMA" id="SLNTTEW"/>
<name>A0A103YDE8_CYNCS</name>
<gene>
    <name evidence="2" type="ORF">Ccrd_014588</name>
</gene>
<organism evidence="2 3">
    <name type="scientific">Cynara cardunculus var. scolymus</name>
    <name type="common">Globe artichoke</name>
    <name type="synonym">Cynara scolymus</name>
    <dbReference type="NCBI Taxonomy" id="59895"/>
    <lineage>
        <taxon>Eukaryota</taxon>
        <taxon>Viridiplantae</taxon>
        <taxon>Streptophyta</taxon>
        <taxon>Embryophyta</taxon>
        <taxon>Tracheophyta</taxon>
        <taxon>Spermatophyta</taxon>
        <taxon>Magnoliopsida</taxon>
        <taxon>eudicotyledons</taxon>
        <taxon>Gunneridae</taxon>
        <taxon>Pentapetalae</taxon>
        <taxon>asterids</taxon>
        <taxon>campanulids</taxon>
        <taxon>Asterales</taxon>
        <taxon>Asteraceae</taxon>
        <taxon>Carduoideae</taxon>
        <taxon>Cardueae</taxon>
        <taxon>Carduinae</taxon>
        <taxon>Cynara</taxon>
    </lineage>
</organism>
<dbReference type="Gramene" id="KVI07046">
    <property type="protein sequence ID" value="KVI07046"/>
    <property type="gene ID" value="Ccrd_014588"/>
</dbReference>
<keyword evidence="3" id="KW-1185">Reference proteome</keyword>
<proteinExistence type="predicted"/>
<dbReference type="Gene3D" id="1.10.30.10">
    <property type="entry name" value="High mobility group box domain"/>
    <property type="match status" value="1"/>
</dbReference>
<keyword evidence="1" id="KW-0472">Membrane</keyword>
<evidence type="ECO:0000313" key="2">
    <source>
        <dbReference type="EMBL" id="KVI07046.1"/>
    </source>
</evidence>
<evidence type="ECO:0000256" key="1">
    <source>
        <dbReference type="SAM" id="Phobius"/>
    </source>
</evidence>
<sequence length="205" mass="23887">MAYQSRTRKRVNALRRAPDGSAFRTCESCGVSVAIALVDMHECESQKDVKRLKVEKEKHQIKVELRFQDQPRSEFRFFMESFMNSCDIKNLIEMDRKGFETWKNMSSQEKLPYKLHAKTVNDAYDKKLLKESEDQMLMRRWILQRLGNLTRQMDSMTMMIQTLMILIKGHGRLIICGNGGIAVAVATGKSFWLLYSLNESLLCNY</sequence>
<keyword evidence="1" id="KW-0812">Transmembrane</keyword>
<dbReference type="AlphaFoldDB" id="A0A103YDE8"/>
<dbReference type="PANTHER" id="PTHR47658">
    <property type="entry name" value="HIGH MOBILITY GROUP B PROTEIN 12-RELATED"/>
    <property type="match status" value="1"/>
</dbReference>
<dbReference type="InterPro" id="IPR036910">
    <property type="entry name" value="HMG_box_dom_sf"/>
</dbReference>
<reference evidence="2 3" key="1">
    <citation type="journal article" date="2016" name="Sci. Rep.">
        <title>The genome sequence of the outbreeding globe artichoke constructed de novo incorporating a phase-aware low-pass sequencing strategy of F1 progeny.</title>
        <authorList>
            <person name="Scaglione D."/>
            <person name="Reyes-Chin-Wo S."/>
            <person name="Acquadro A."/>
            <person name="Froenicke L."/>
            <person name="Portis E."/>
            <person name="Beitel C."/>
            <person name="Tirone M."/>
            <person name="Mauro R."/>
            <person name="Lo Monaco A."/>
            <person name="Mauromicale G."/>
            <person name="Faccioli P."/>
            <person name="Cattivelli L."/>
            <person name="Rieseberg L."/>
            <person name="Michelmore R."/>
            <person name="Lanteri S."/>
        </authorList>
    </citation>
    <scope>NUCLEOTIDE SEQUENCE [LARGE SCALE GENOMIC DNA]</scope>
    <source>
        <strain evidence="2">2C</strain>
    </source>
</reference>
<accession>A0A103YDE8</accession>
<dbReference type="GO" id="GO:0010197">
    <property type="term" value="P:polar nucleus fusion"/>
    <property type="evidence" value="ECO:0007669"/>
    <property type="project" value="TreeGrafter"/>
</dbReference>
<dbReference type="SUPFAM" id="SSF47095">
    <property type="entry name" value="HMG-box"/>
    <property type="match status" value="1"/>
</dbReference>
<feature type="transmembrane region" description="Helical" evidence="1">
    <location>
        <begin position="173"/>
        <end position="195"/>
    </location>
</feature>
<dbReference type="CDD" id="cd22014">
    <property type="entry name" value="HMG-box_CMB1-like"/>
    <property type="match status" value="1"/>
</dbReference>
<dbReference type="EMBL" id="LEKV01001526">
    <property type="protein sequence ID" value="KVI07046.1"/>
    <property type="molecule type" value="Genomic_DNA"/>
</dbReference>
<dbReference type="Proteomes" id="UP000243975">
    <property type="component" value="Unassembled WGS sequence"/>
</dbReference>
<dbReference type="GO" id="GO:0003677">
    <property type="term" value="F:DNA binding"/>
    <property type="evidence" value="ECO:0007669"/>
    <property type="project" value="TreeGrafter"/>
</dbReference>
<keyword evidence="1" id="KW-1133">Transmembrane helix</keyword>
<dbReference type="GO" id="GO:0005634">
    <property type="term" value="C:nucleus"/>
    <property type="evidence" value="ECO:0007669"/>
    <property type="project" value="TreeGrafter"/>
</dbReference>